<evidence type="ECO:0000313" key="6">
    <source>
        <dbReference type="Proteomes" id="UP000184128"/>
    </source>
</evidence>
<dbReference type="PRINTS" id="PR00332">
    <property type="entry name" value="HISTRIAD"/>
</dbReference>
<dbReference type="PROSITE" id="PS51084">
    <property type="entry name" value="HIT_2"/>
    <property type="match status" value="1"/>
</dbReference>
<feature type="domain" description="HIT" evidence="4">
    <location>
        <begin position="5"/>
        <end position="115"/>
    </location>
</feature>
<dbReference type="PANTHER" id="PTHR46648:SF1">
    <property type="entry name" value="ADENOSINE 5'-MONOPHOSPHORAMIDASE HNT1"/>
    <property type="match status" value="1"/>
</dbReference>
<protein>
    <submittedName>
        <fullName evidence="5">Histidine triad (HIT) family protein</fullName>
    </submittedName>
</protein>
<dbReference type="InterPro" id="IPR039384">
    <property type="entry name" value="HINT"/>
</dbReference>
<dbReference type="PROSITE" id="PS00892">
    <property type="entry name" value="HIT_1"/>
    <property type="match status" value="1"/>
</dbReference>
<dbReference type="Proteomes" id="UP000184128">
    <property type="component" value="Unassembled WGS sequence"/>
</dbReference>
<dbReference type="PANTHER" id="PTHR46648">
    <property type="entry name" value="HIT FAMILY PROTEIN 1"/>
    <property type="match status" value="1"/>
</dbReference>
<proteinExistence type="predicted"/>
<evidence type="ECO:0000313" key="5">
    <source>
        <dbReference type="EMBL" id="SHE90883.1"/>
    </source>
</evidence>
<dbReference type="InterPro" id="IPR019808">
    <property type="entry name" value="Histidine_triad_CS"/>
</dbReference>
<reference evidence="5 6" key="1">
    <citation type="submission" date="2016-11" db="EMBL/GenBank/DDBJ databases">
        <authorList>
            <person name="Jaros S."/>
            <person name="Januszkiewicz K."/>
            <person name="Wedrychowicz H."/>
        </authorList>
    </citation>
    <scope>NUCLEOTIDE SEQUENCE [LARGE SCALE GENOMIC DNA]</scope>
    <source>
        <strain evidence="5 6">DSM 15692</strain>
    </source>
</reference>
<dbReference type="GO" id="GO:0003824">
    <property type="term" value="F:catalytic activity"/>
    <property type="evidence" value="ECO:0007669"/>
    <property type="project" value="InterPro"/>
</dbReference>
<feature type="active site" description="Tele-AMP-histidine intermediate" evidence="1">
    <location>
        <position position="100"/>
    </location>
</feature>
<dbReference type="FunFam" id="3.30.428.10:FF:000014">
    <property type="entry name" value="Putative histidine triad (HIT) protein"/>
    <property type="match status" value="1"/>
</dbReference>
<dbReference type="GO" id="GO:0009117">
    <property type="term" value="P:nucleotide metabolic process"/>
    <property type="evidence" value="ECO:0007669"/>
    <property type="project" value="TreeGrafter"/>
</dbReference>
<dbReference type="Pfam" id="PF01230">
    <property type="entry name" value="HIT"/>
    <property type="match status" value="1"/>
</dbReference>
<dbReference type="InterPro" id="IPR036265">
    <property type="entry name" value="HIT-like_sf"/>
</dbReference>
<gene>
    <name evidence="5" type="ORF">SAMN02745249_01407</name>
</gene>
<evidence type="ECO:0000256" key="2">
    <source>
        <dbReference type="PIRSR" id="PIRSR601310-3"/>
    </source>
</evidence>
<feature type="short sequence motif" description="Histidine triad motif" evidence="2 3">
    <location>
        <begin position="98"/>
        <end position="102"/>
    </location>
</feature>
<dbReference type="STRING" id="1121025.SAMN02745249_01407"/>
<dbReference type="InterPro" id="IPR011146">
    <property type="entry name" value="HIT-like"/>
</dbReference>
<organism evidence="5 6">
    <name type="scientific">Atopostipes suicloacalis DSM 15692</name>
    <dbReference type="NCBI Taxonomy" id="1121025"/>
    <lineage>
        <taxon>Bacteria</taxon>
        <taxon>Bacillati</taxon>
        <taxon>Bacillota</taxon>
        <taxon>Bacilli</taxon>
        <taxon>Lactobacillales</taxon>
        <taxon>Carnobacteriaceae</taxon>
        <taxon>Atopostipes</taxon>
    </lineage>
</organism>
<dbReference type="InterPro" id="IPR001310">
    <property type="entry name" value="Histidine_triad_HIT"/>
</dbReference>
<dbReference type="EMBL" id="FQUF01000020">
    <property type="protein sequence ID" value="SHE90883.1"/>
    <property type="molecule type" value="Genomic_DNA"/>
</dbReference>
<dbReference type="Gene3D" id="3.30.428.10">
    <property type="entry name" value="HIT-like"/>
    <property type="match status" value="1"/>
</dbReference>
<evidence type="ECO:0000256" key="1">
    <source>
        <dbReference type="PIRSR" id="PIRSR601310-1"/>
    </source>
</evidence>
<accession>A0A1M4XBQ8</accession>
<keyword evidence="6" id="KW-1185">Reference proteome</keyword>
<dbReference type="RefSeq" id="WP_073298157.1">
    <property type="nucleotide sequence ID" value="NZ_FQUF01000020.1"/>
</dbReference>
<dbReference type="AlphaFoldDB" id="A0A1M4XBQ8"/>
<dbReference type="CDD" id="cd01277">
    <property type="entry name" value="HINT_subgroup"/>
    <property type="match status" value="1"/>
</dbReference>
<sequence>MADCIFCMIRDGEIPSRKVYEDEHVFAILDNSQVTPGHTLLIPKKHVRNIFDYDEELAREVFAAVPKVARALRDFDPEVRGLNILLNNEEVASQTVFHSHIHLLPRYSENDDFGLEWAYNEDKYSDTQLDQLQKSIMNELGDD</sequence>
<name>A0A1M4XBQ8_9LACT</name>
<evidence type="ECO:0000256" key="3">
    <source>
        <dbReference type="PROSITE-ProRule" id="PRU00464"/>
    </source>
</evidence>
<evidence type="ECO:0000259" key="4">
    <source>
        <dbReference type="PROSITE" id="PS51084"/>
    </source>
</evidence>
<dbReference type="SUPFAM" id="SSF54197">
    <property type="entry name" value="HIT-like"/>
    <property type="match status" value="1"/>
</dbReference>
<dbReference type="OrthoDB" id="9784774at2"/>